<dbReference type="NCBIfam" id="TIGR03413">
    <property type="entry name" value="GSH_gloB"/>
    <property type="match status" value="1"/>
</dbReference>
<dbReference type="InterPro" id="IPR036866">
    <property type="entry name" value="RibonucZ/Hydroxyglut_hydro"/>
</dbReference>
<keyword evidence="13" id="KW-1185">Reference proteome</keyword>
<feature type="compositionally biased region" description="Basic residues" evidence="10">
    <location>
        <begin position="203"/>
        <end position="212"/>
    </location>
</feature>
<comment type="caution">
    <text evidence="12">The sequence shown here is derived from an EMBL/GenBank/DDBJ whole genome shotgun (WGS) entry which is preliminary data.</text>
</comment>
<evidence type="ECO:0000256" key="10">
    <source>
        <dbReference type="SAM" id="MobiDB-lite"/>
    </source>
</evidence>
<dbReference type="HAMAP" id="MF_01374">
    <property type="entry name" value="Glyoxalase_2"/>
    <property type="match status" value="1"/>
</dbReference>
<gene>
    <name evidence="12" type="ORF">KY290_030071</name>
</gene>
<dbReference type="EC" id="3.1.2.6" evidence="5"/>
<dbReference type="InterPro" id="IPR001279">
    <property type="entry name" value="Metallo-B-lactamas"/>
</dbReference>
<evidence type="ECO:0000313" key="12">
    <source>
        <dbReference type="EMBL" id="KAH0750839.1"/>
    </source>
</evidence>
<dbReference type="Pfam" id="PF00753">
    <property type="entry name" value="Lactamase_B"/>
    <property type="match status" value="1"/>
</dbReference>
<keyword evidence="8" id="KW-0862">Zinc</keyword>
<comment type="cofactor">
    <cofactor evidence="2">
        <name>Zn(2+)</name>
        <dbReference type="ChEBI" id="CHEBI:29105"/>
    </cofactor>
</comment>
<evidence type="ECO:0000256" key="4">
    <source>
        <dbReference type="ARBA" id="ARBA00006759"/>
    </source>
</evidence>
<dbReference type="SUPFAM" id="SSF56281">
    <property type="entry name" value="Metallo-hydrolase/oxidoreductase"/>
    <property type="match status" value="1"/>
</dbReference>
<dbReference type="PANTHER" id="PTHR43705:SF1">
    <property type="entry name" value="HYDROXYACYLGLUTATHIONE HYDROLASE GLOB"/>
    <property type="match status" value="1"/>
</dbReference>
<dbReference type="InterPro" id="IPR035680">
    <property type="entry name" value="Clx_II_MBL"/>
</dbReference>
<evidence type="ECO:0000256" key="6">
    <source>
        <dbReference type="ARBA" id="ARBA00022723"/>
    </source>
</evidence>
<dbReference type="CDD" id="cd07723">
    <property type="entry name" value="hydroxyacylglutathione_hydrolase_MBL-fold"/>
    <property type="match status" value="1"/>
</dbReference>
<dbReference type="Pfam" id="PF16123">
    <property type="entry name" value="HAGH_C"/>
    <property type="match status" value="1"/>
</dbReference>
<evidence type="ECO:0000256" key="7">
    <source>
        <dbReference type="ARBA" id="ARBA00022801"/>
    </source>
</evidence>
<evidence type="ECO:0000256" key="8">
    <source>
        <dbReference type="ARBA" id="ARBA00022833"/>
    </source>
</evidence>
<evidence type="ECO:0000256" key="2">
    <source>
        <dbReference type="ARBA" id="ARBA00001947"/>
    </source>
</evidence>
<evidence type="ECO:0000313" key="13">
    <source>
        <dbReference type="Proteomes" id="UP000826656"/>
    </source>
</evidence>
<evidence type="ECO:0000259" key="11">
    <source>
        <dbReference type="SMART" id="SM00849"/>
    </source>
</evidence>
<comment type="pathway">
    <text evidence="3">Secondary metabolite metabolism; methylglyoxal degradation; (R)-lactate from methylglyoxal: step 2/2.</text>
</comment>
<dbReference type="InterPro" id="IPR017782">
    <property type="entry name" value="Hydroxyacylglutathione_Hdrlase"/>
</dbReference>
<dbReference type="Gene3D" id="3.60.15.10">
    <property type="entry name" value="Ribonuclease Z/Hydroxyacylglutathione hydrolase-like"/>
    <property type="match status" value="1"/>
</dbReference>
<dbReference type="Proteomes" id="UP000826656">
    <property type="component" value="Unassembled WGS sequence"/>
</dbReference>
<organism evidence="12 13">
    <name type="scientific">Solanum tuberosum</name>
    <name type="common">Potato</name>
    <dbReference type="NCBI Taxonomy" id="4113"/>
    <lineage>
        <taxon>Eukaryota</taxon>
        <taxon>Viridiplantae</taxon>
        <taxon>Streptophyta</taxon>
        <taxon>Embryophyta</taxon>
        <taxon>Tracheophyta</taxon>
        <taxon>Spermatophyta</taxon>
        <taxon>Magnoliopsida</taxon>
        <taxon>eudicotyledons</taxon>
        <taxon>Gunneridae</taxon>
        <taxon>Pentapetalae</taxon>
        <taxon>asterids</taxon>
        <taxon>lamiids</taxon>
        <taxon>Solanales</taxon>
        <taxon>Solanaceae</taxon>
        <taxon>Solanoideae</taxon>
        <taxon>Solaneae</taxon>
        <taxon>Solanum</taxon>
    </lineage>
</organism>
<sequence>MQHNNFNNNLNYPMQYTGDGIGHFVSPMQFTGNTNGHSSESIAGNFGPGSVPQFTPSQYNNILHMLNKPMLSESSANVACIFAGSSHYNSTTHSSAWIVDSGATDHIDLFTRKVKKIGEEINGLYITRPHQHHDKSKKALTAVKGCEEAETWHKRLVFLASPPCSSHTEDADAVQPATITSEEIIPVASPPSAISDDHLHHSPERRRSHRTSKPPLWQKDFITTSTSRSNHCLYPISDNIDYNCLSSTYQCYIASSSVETEPQFYYQAANDCRWSRTGVCVWPSMRQLSLRKNLLYGFMQLLSMPFKTVRGVSRTLRVSKLCSITSTSSSLQIELVPCLQDNYAYLLHDVDTGTVGVVDPSEAVPVIDALSRNNRNLTYILNTHHHHDHTGGNMELKARYGAKVIGSGVDSDRIPGIDIVLNDGDQWMFAGHEVFVMETPGHTRGHISFYFPRSKAVFTGDTLFSLSCGKLFEGTPEQMLSSLGKITSLPDDTNVYCGHEYTLSNSKFALSIEPGNEELQSYAAHVANLRKKGLPTIPTTLKAEKLCNPFLRTSSTEIRKLLNVPATADDAEALGAIRRAKDNF</sequence>
<evidence type="ECO:0000256" key="3">
    <source>
        <dbReference type="ARBA" id="ARBA00004963"/>
    </source>
</evidence>
<dbReference type="SMART" id="SM00849">
    <property type="entry name" value="Lactamase_B"/>
    <property type="match status" value="1"/>
</dbReference>
<proteinExistence type="inferred from homology"/>
<dbReference type="PANTHER" id="PTHR43705">
    <property type="entry name" value="HYDROXYACYLGLUTATHIONE HYDROLASE"/>
    <property type="match status" value="1"/>
</dbReference>
<evidence type="ECO:0000256" key="9">
    <source>
        <dbReference type="ARBA" id="ARBA00031044"/>
    </source>
</evidence>
<feature type="region of interest" description="Disordered" evidence="10">
    <location>
        <begin position="189"/>
        <end position="214"/>
    </location>
</feature>
<name>A0ABQ7UMJ4_SOLTU</name>
<feature type="domain" description="Metallo-beta-lactamase" evidence="11">
    <location>
        <begin position="341"/>
        <end position="499"/>
    </location>
</feature>
<dbReference type="InterPro" id="IPR050110">
    <property type="entry name" value="Glyoxalase_II_hydrolase"/>
</dbReference>
<accession>A0ABQ7UMJ4</accession>
<evidence type="ECO:0000256" key="1">
    <source>
        <dbReference type="ARBA" id="ARBA00001623"/>
    </source>
</evidence>
<keyword evidence="7" id="KW-0378">Hydrolase</keyword>
<dbReference type="InterPro" id="IPR032282">
    <property type="entry name" value="HAGH_C"/>
</dbReference>
<reference evidence="12 13" key="1">
    <citation type="journal article" date="2021" name="bioRxiv">
        <title>Chromosome-scale and haplotype-resolved genome assembly of a tetraploid potato cultivar.</title>
        <authorList>
            <person name="Sun H."/>
            <person name="Jiao W.-B."/>
            <person name="Krause K."/>
            <person name="Campoy J.A."/>
            <person name="Goel M."/>
            <person name="Folz-Donahue K."/>
            <person name="Kukat C."/>
            <person name="Huettel B."/>
            <person name="Schneeberger K."/>
        </authorList>
    </citation>
    <scope>NUCLEOTIDE SEQUENCE [LARGE SCALE GENOMIC DNA]</scope>
    <source>
        <strain evidence="12">SolTubOtavaFocal</strain>
        <tissue evidence="12">Leaves</tissue>
    </source>
</reference>
<keyword evidence="6" id="KW-0479">Metal-binding</keyword>
<comment type="catalytic activity">
    <reaction evidence="1">
        <text>an S-(2-hydroxyacyl)glutathione + H2O = a 2-hydroxy carboxylate + glutathione + H(+)</text>
        <dbReference type="Rhea" id="RHEA:21864"/>
        <dbReference type="ChEBI" id="CHEBI:15377"/>
        <dbReference type="ChEBI" id="CHEBI:15378"/>
        <dbReference type="ChEBI" id="CHEBI:57925"/>
        <dbReference type="ChEBI" id="CHEBI:58896"/>
        <dbReference type="ChEBI" id="CHEBI:71261"/>
        <dbReference type="EC" id="3.1.2.6"/>
    </reaction>
</comment>
<protein>
    <recommendedName>
        <fullName evidence="5">hydroxyacylglutathione hydrolase</fullName>
        <ecNumber evidence="5">3.1.2.6</ecNumber>
    </recommendedName>
    <alternativeName>
        <fullName evidence="9">Glyoxalase II</fullName>
    </alternativeName>
</protein>
<comment type="similarity">
    <text evidence="4">Belongs to the metallo-beta-lactamase superfamily. Glyoxalase II family.</text>
</comment>
<dbReference type="EMBL" id="JAIVGD010000019">
    <property type="protein sequence ID" value="KAH0750839.1"/>
    <property type="molecule type" value="Genomic_DNA"/>
</dbReference>
<evidence type="ECO:0000256" key="5">
    <source>
        <dbReference type="ARBA" id="ARBA00011917"/>
    </source>
</evidence>